<dbReference type="InterPro" id="IPR036641">
    <property type="entry name" value="HPT_dom_sf"/>
</dbReference>
<keyword evidence="1" id="KW-0597">Phosphoprotein</keyword>
<name>A0A1T5AUQ3_9SPHI</name>
<dbReference type="InterPro" id="IPR008207">
    <property type="entry name" value="Sig_transdc_His_kin_Hpt_dom"/>
</dbReference>
<sequence>MSENQSQNKAEFKIDLTYLRDVSSGSNEFMIEMIELFLDQTPAYFDQLKQYIAEENWSKVAEIAHKIKPTLAFMGADSAKESMAEIENNARSLTNTNSIGPAFEMLYEFSGDLFNKLTEVKKELEQAG</sequence>
<keyword evidence="4" id="KW-1185">Reference proteome</keyword>
<reference evidence="4" key="1">
    <citation type="submission" date="2017-02" db="EMBL/GenBank/DDBJ databases">
        <authorList>
            <person name="Varghese N."/>
            <person name="Submissions S."/>
        </authorList>
    </citation>
    <scope>NUCLEOTIDE SEQUENCE [LARGE SCALE GENOMIC DNA]</scope>
    <source>
        <strain evidence="4">DSM 22385</strain>
    </source>
</reference>
<dbReference type="Proteomes" id="UP000189981">
    <property type="component" value="Unassembled WGS sequence"/>
</dbReference>
<feature type="domain" description="HPt" evidence="2">
    <location>
        <begin position="26"/>
        <end position="128"/>
    </location>
</feature>
<accession>A0A1T5AUQ3</accession>
<dbReference type="AlphaFoldDB" id="A0A1T5AUQ3"/>
<evidence type="ECO:0000313" key="3">
    <source>
        <dbReference type="EMBL" id="SKB38675.1"/>
    </source>
</evidence>
<proteinExistence type="predicted"/>
<dbReference type="SUPFAM" id="SSF47226">
    <property type="entry name" value="Histidine-containing phosphotransfer domain, HPT domain"/>
    <property type="match status" value="1"/>
</dbReference>
<dbReference type="GO" id="GO:0004672">
    <property type="term" value="F:protein kinase activity"/>
    <property type="evidence" value="ECO:0007669"/>
    <property type="project" value="UniProtKB-ARBA"/>
</dbReference>
<dbReference type="PROSITE" id="PS50894">
    <property type="entry name" value="HPT"/>
    <property type="match status" value="1"/>
</dbReference>
<dbReference type="EMBL" id="FUYR01000001">
    <property type="protein sequence ID" value="SKB38675.1"/>
    <property type="molecule type" value="Genomic_DNA"/>
</dbReference>
<dbReference type="RefSeq" id="WP_079701564.1">
    <property type="nucleotide sequence ID" value="NZ_FUYR01000001.1"/>
</dbReference>
<gene>
    <name evidence="3" type="ORF">SAMN05661099_1046</name>
</gene>
<evidence type="ECO:0000259" key="2">
    <source>
        <dbReference type="PROSITE" id="PS50894"/>
    </source>
</evidence>
<dbReference type="GO" id="GO:0000160">
    <property type="term" value="P:phosphorelay signal transduction system"/>
    <property type="evidence" value="ECO:0007669"/>
    <property type="project" value="InterPro"/>
</dbReference>
<dbReference type="OrthoDB" id="982275at2"/>
<evidence type="ECO:0000313" key="4">
    <source>
        <dbReference type="Proteomes" id="UP000189981"/>
    </source>
</evidence>
<dbReference type="Gene3D" id="1.20.120.160">
    <property type="entry name" value="HPT domain"/>
    <property type="match status" value="1"/>
</dbReference>
<feature type="modified residue" description="Phosphohistidine" evidence="1">
    <location>
        <position position="65"/>
    </location>
</feature>
<dbReference type="STRING" id="572036.SAMN05661099_1046"/>
<protein>
    <submittedName>
        <fullName evidence="3">HPt (Histidine-containing phosphotransfer) domain-containing protein</fullName>
    </submittedName>
</protein>
<organism evidence="3 4">
    <name type="scientific">Daejeonella lutea</name>
    <dbReference type="NCBI Taxonomy" id="572036"/>
    <lineage>
        <taxon>Bacteria</taxon>
        <taxon>Pseudomonadati</taxon>
        <taxon>Bacteroidota</taxon>
        <taxon>Sphingobacteriia</taxon>
        <taxon>Sphingobacteriales</taxon>
        <taxon>Sphingobacteriaceae</taxon>
        <taxon>Daejeonella</taxon>
    </lineage>
</organism>
<dbReference type="Pfam" id="PF01627">
    <property type="entry name" value="Hpt"/>
    <property type="match status" value="1"/>
</dbReference>
<evidence type="ECO:0000256" key="1">
    <source>
        <dbReference type="PROSITE-ProRule" id="PRU00110"/>
    </source>
</evidence>